<comment type="caution">
    <text evidence="2">The sequence shown here is derived from an EMBL/GenBank/DDBJ whole genome shotgun (WGS) entry which is preliminary data.</text>
</comment>
<dbReference type="CDD" id="cd00143">
    <property type="entry name" value="PP2Cc"/>
    <property type="match status" value="1"/>
</dbReference>
<dbReference type="Proteomes" id="UP001597463">
    <property type="component" value="Unassembled WGS sequence"/>
</dbReference>
<dbReference type="EMBL" id="JBHUMV010000002">
    <property type="protein sequence ID" value="MFD2753712.1"/>
    <property type="molecule type" value="Genomic_DNA"/>
</dbReference>
<dbReference type="SMART" id="SM00331">
    <property type="entry name" value="PP2C_SIG"/>
    <property type="match status" value="1"/>
</dbReference>
<dbReference type="Gene3D" id="3.60.40.10">
    <property type="entry name" value="PPM-type phosphatase domain"/>
    <property type="match status" value="1"/>
</dbReference>
<name>A0ABW5UMR8_9BURK</name>
<dbReference type="SUPFAM" id="SSF81606">
    <property type="entry name" value="PP2C-like"/>
    <property type="match status" value="1"/>
</dbReference>
<dbReference type="InterPro" id="IPR001932">
    <property type="entry name" value="PPM-type_phosphatase-like_dom"/>
</dbReference>
<dbReference type="NCBIfam" id="NF033484">
    <property type="entry name" value="Stp1_PP2C_phos"/>
    <property type="match status" value="1"/>
</dbReference>
<evidence type="ECO:0000259" key="1">
    <source>
        <dbReference type="PROSITE" id="PS51746"/>
    </source>
</evidence>
<accession>A0ABW5UMR8</accession>
<reference evidence="3" key="1">
    <citation type="journal article" date="2019" name="Int. J. Syst. Evol. Microbiol.">
        <title>The Global Catalogue of Microorganisms (GCM) 10K type strain sequencing project: providing services to taxonomists for standard genome sequencing and annotation.</title>
        <authorList>
            <consortium name="The Broad Institute Genomics Platform"/>
            <consortium name="The Broad Institute Genome Sequencing Center for Infectious Disease"/>
            <person name="Wu L."/>
            <person name="Ma J."/>
        </authorList>
    </citation>
    <scope>NUCLEOTIDE SEQUENCE [LARGE SCALE GENOMIC DNA]</scope>
    <source>
        <strain evidence="3">TISTR 1906</strain>
    </source>
</reference>
<gene>
    <name evidence="2" type="ORF">ACFSW6_06405</name>
</gene>
<organism evidence="2 3">
    <name type="scientific">Comamonas terrae</name>
    <dbReference type="NCBI Taxonomy" id="673548"/>
    <lineage>
        <taxon>Bacteria</taxon>
        <taxon>Pseudomonadati</taxon>
        <taxon>Pseudomonadota</taxon>
        <taxon>Betaproteobacteria</taxon>
        <taxon>Burkholderiales</taxon>
        <taxon>Comamonadaceae</taxon>
        <taxon>Comamonas</taxon>
    </lineage>
</organism>
<dbReference type="PROSITE" id="PS51746">
    <property type="entry name" value="PPM_2"/>
    <property type="match status" value="1"/>
</dbReference>
<keyword evidence="3" id="KW-1185">Reference proteome</keyword>
<protein>
    <submittedName>
        <fullName evidence="2">Stp1/IreP family PP2C-type Ser/Thr phosphatase</fullName>
    </submittedName>
</protein>
<evidence type="ECO:0000313" key="3">
    <source>
        <dbReference type="Proteomes" id="UP001597463"/>
    </source>
</evidence>
<dbReference type="Pfam" id="PF13672">
    <property type="entry name" value="PP2C_2"/>
    <property type="match status" value="1"/>
</dbReference>
<dbReference type="PANTHER" id="PTHR13832:SF827">
    <property type="entry name" value="PROTEIN PHOSPHATASE 1L"/>
    <property type="match status" value="1"/>
</dbReference>
<dbReference type="InterPro" id="IPR036457">
    <property type="entry name" value="PPM-type-like_dom_sf"/>
</dbReference>
<dbReference type="InterPro" id="IPR015655">
    <property type="entry name" value="PP2C"/>
</dbReference>
<sequence>MVARTDTGLQRSNNEDAVAIHPDARPWPVAVLADGMGGYSAGEIASAMAVKLVPAALQDAPAAPAHLETALRNALQLANAAIFSAASSTPGCRGMATTVVAAAVLPKEVVFAHLGDSRAYGWRQGALTRITHDHSLVQREIDAGHIREQDARSSGLSHLVTRALGVGHEVEPDISRWPLQAGDRIMLCSDGVTDMLSDEEIGKLFAEQAPLPILLTALVQAANAAGGKDNIGVILMESTAVEAGHSLKAP</sequence>
<feature type="domain" description="PPM-type phosphatase" evidence="1">
    <location>
        <begin position="1"/>
        <end position="238"/>
    </location>
</feature>
<proteinExistence type="predicted"/>
<dbReference type="SMART" id="SM00332">
    <property type="entry name" value="PP2Cc"/>
    <property type="match status" value="1"/>
</dbReference>
<dbReference type="RefSeq" id="WP_066475344.1">
    <property type="nucleotide sequence ID" value="NZ_BCNT01000004.1"/>
</dbReference>
<evidence type="ECO:0000313" key="2">
    <source>
        <dbReference type="EMBL" id="MFD2753712.1"/>
    </source>
</evidence>
<dbReference type="PANTHER" id="PTHR13832">
    <property type="entry name" value="PROTEIN PHOSPHATASE 2C"/>
    <property type="match status" value="1"/>
</dbReference>